<name>Q3ZV31_CROSK</name>
<comment type="subcellular location">
    <subcellularLocation>
        <location evidence="1">Cell outer membrane</location>
    </subcellularLocation>
</comment>
<accession>Q3ZV31</accession>
<dbReference type="PANTHER" id="PTHR30329:SF21">
    <property type="entry name" value="LIPOPROTEIN YIAD-RELATED"/>
    <property type="match status" value="1"/>
</dbReference>
<dbReference type="GO" id="GO:0009279">
    <property type="term" value="C:cell outer membrane"/>
    <property type="evidence" value="ECO:0007669"/>
    <property type="project" value="UniProtKB-SubCell"/>
</dbReference>
<evidence type="ECO:0000256" key="5">
    <source>
        <dbReference type="SAM" id="Phobius"/>
    </source>
</evidence>
<dbReference type="PROSITE" id="PS51123">
    <property type="entry name" value="OMPA_2"/>
    <property type="match status" value="1"/>
</dbReference>
<evidence type="ECO:0000256" key="3">
    <source>
        <dbReference type="ARBA" id="ARBA00023237"/>
    </source>
</evidence>
<dbReference type="AlphaFoldDB" id="Q3ZV31"/>
<dbReference type="PANTHER" id="PTHR30329">
    <property type="entry name" value="STATOR ELEMENT OF FLAGELLAR MOTOR COMPLEX"/>
    <property type="match status" value="1"/>
</dbReference>
<proteinExistence type="predicted"/>
<reference evidence="7" key="1">
    <citation type="journal article" date="2006" name="Syst. Appl. Microbiol.">
        <title>Molecular characterization of the alpha-glucosidase activity in Enterobacter sakazakii reveals the presence of a putative gene cluster for palatinose metabolism.</title>
        <authorList>
            <person name="Lehner A."/>
            <person name="Riedel K."/>
            <person name="Rattei T."/>
            <person name="Ruepp A."/>
            <person name="Frishman D."/>
            <person name="Breeuwer P."/>
            <person name="Diep B."/>
            <person name="Eberl L."/>
            <person name="Stephan R."/>
        </authorList>
    </citation>
    <scope>NUCLEOTIDE SEQUENCE</scope>
    <source>
        <strain evidence="7">858</strain>
    </source>
</reference>
<evidence type="ECO:0000259" key="6">
    <source>
        <dbReference type="PROSITE" id="PS51123"/>
    </source>
</evidence>
<evidence type="ECO:0000256" key="4">
    <source>
        <dbReference type="PROSITE-ProRule" id="PRU00473"/>
    </source>
</evidence>
<dbReference type="EMBL" id="AM075208">
    <property type="protein sequence ID" value="CAJ27303.1"/>
    <property type="molecule type" value="Genomic_DNA"/>
</dbReference>
<dbReference type="InterPro" id="IPR036737">
    <property type="entry name" value="OmpA-like_sf"/>
</dbReference>
<protein>
    <recommendedName>
        <fullName evidence="6">OmpA-like domain-containing protein</fullName>
    </recommendedName>
</protein>
<dbReference type="InterPro" id="IPR006664">
    <property type="entry name" value="OMP_bac"/>
</dbReference>
<keyword evidence="5" id="KW-0812">Transmembrane</keyword>
<evidence type="ECO:0000256" key="1">
    <source>
        <dbReference type="ARBA" id="ARBA00004442"/>
    </source>
</evidence>
<evidence type="ECO:0000256" key="2">
    <source>
        <dbReference type="ARBA" id="ARBA00023136"/>
    </source>
</evidence>
<dbReference type="InterPro" id="IPR006665">
    <property type="entry name" value="OmpA-like"/>
</dbReference>
<sequence>MSALHRRSARRLTGTTALLAFIATQLMPGPAGLNNACAVVALLAGLCFIGQQLLPARQGTLKAAETANHQQVILIVGPFAARWFNRTGYASDLRTEQDTLWLLAATAEVLQTRVEKVRLQHPQAQIRLWLPLLPDGYDDVATLAAQLEEWQRSVTALGLAHPLPCCVAIYARLSNTDSVYWTGLHCLSPWTETPTTTPFETLAQAFDAMGTSNNIETRQRSLMGKPLLNWLQTTPLREALMPLTTHPTLCLSGIVVADDGQGFTRHGTWARFLENQYGVLPPLSSALLLPPLPPALKAVSLSHDTVKNQRTAGALLSVTAVFILLTASLLNAFHHAREQTRLTTFLIAHTEALEPWRIHARRAALAALEAQQQRLLACAETPRLTDWGLSPCLRLQEEAQAVIGRYRNLPYFSSQAPVSLFSSGSARLRPHGPAALQPLFTLVNQHPENRFLIIGHSDNTGNPEVNQQLSVSRAIAVREWLVKTTKRPATQFDIYGLGASEPVAGNDNETGRELNRRVEAIALPADSMEIRKFKNE</sequence>
<dbReference type="Gene3D" id="3.30.1330.60">
    <property type="entry name" value="OmpA-like domain"/>
    <property type="match status" value="1"/>
</dbReference>
<keyword evidence="3" id="KW-0998">Cell outer membrane</keyword>
<dbReference type="SUPFAM" id="SSF103088">
    <property type="entry name" value="OmpA-like"/>
    <property type="match status" value="1"/>
</dbReference>
<dbReference type="Pfam" id="PF00691">
    <property type="entry name" value="OmpA"/>
    <property type="match status" value="1"/>
</dbReference>
<feature type="domain" description="OmpA-like" evidence="6">
    <location>
        <begin position="408"/>
        <end position="526"/>
    </location>
</feature>
<dbReference type="CDD" id="cd07185">
    <property type="entry name" value="OmpA_C-like"/>
    <property type="match status" value="1"/>
</dbReference>
<organism evidence="7">
    <name type="scientific">Cronobacter sakazakii</name>
    <name type="common">Enterobacter sakazakii</name>
    <dbReference type="NCBI Taxonomy" id="28141"/>
    <lineage>
        <taxon>Bacteria</taxon>
        <taxon>Pseudomonadati</taxon>
        <taxon>Pseudomonadota</taxon>
        <taxon>Gammaproteobacteria</taxon>
        <taxon>Enterobacterales</taxon>
        <taxon>Enterobacteriaceae</taxon>
        <taxon>Cronobacter</taxon>
    </lineage>
</organism>
<keyword evidence="2 4" id="KW-0472">Membrane</keyword>
<keyword evidence="5" id="KW-1133">Transmembrane helix</keyword>
<evidence type="ECO:0000313" key="7">
    <source>
        <dbReference type="EMBL" id="CAJ27303.1"/>
    </source>
</evidence>
<dbReference type="PRINTS" id="PR01021">
    <property type="entry name" value="OMPADOMAIN"/>
</dbReference>
<dbReference type="InterPro" id="IPR050330">
    <property type="entry name" value="Bact_OuterMem_StrucFunc"/>
</dbReference>
<feature type="transmembrane region" description="Helical" evidence="5">
    <location>
        <begin position="312"/>
        <end position="333"/>
    </location>
</feature>